<feature type="compositionally biased region" description="Pro residues" evidence="1">
    <location>
        <begin position="9"/>
        <end position="18"/>
    </location>
</feature>
<feature type="region of interest" description="Disordered" evidence="1">
    <location>
        <begin position="1"/>
        <end position="62"/>
    </location>
</feature>
<accession>A0A0P4WHX5</accession>
<proteinExistence type="predicted"/>
<dbReference type="AlphaFoldDB" id="A0A0P4WHX5"/>
<dbReference type="SUPFAM" id="SSF46785">
    <property type="entry name" value="Winged helix' DNA-binding domain"/>
    <property type="match status" value="1"/>
</dbReference>
<feature type="compositionally biased region" description="Pro residues" evidence="1">
    <location>
        <begin position="26"/>
        <end position="35"/>
    </location>
</feature>
<sequence>MIPTQTLMAPPPPLPPLPQKSQNLPLRPPTPPPWSPTLRQRKWRTREEEEEEEEQADDETYEQFEERVVNKRAGQMFVSIKRRLRNNNILFSELVHGNNRKQVAQKFYTMLVLKKLQAVELSQDGPFTEMFLSRGPLFENASL</sequence>
<dbReference type="InterPro" id="IPR023093">
    <property type="entry name" value="ScpA-like_C"/>
</dbReference>
<reference evidence="3" key="1">
    <citation type="submission" date="2015-09" db="EMBL/GenBank/DDBJ databases">
        <title>Scylla olivacea transcriptome.</title>
        <authorList>
            <person name="Ikhwanuddin M."/>
        </authorList>
    </citation>
    <scope>NUCLEOTIDE SEQUENCE</scope>
</reference>
<dbReference type="EMBL" id="GDRN01038685">
    <property type="protein sequence ID" value="JAI67237.1"/>
    <property type="molecule type" value="Transcribed_RNA"/>
</dbReference>
<evidence type="ECO:0000259" key="2">
    <source>
        <dbReference type="Pfam" id="PF04824"/>
    </source>
</evidence>
<feature type="compositionally biased region" description="Acidic residues" evidence="1">
    <location>
        <begin position="48"/>
        <end position="62"/>
    </location>
</feature>
<dbReference type="InterPro" id="IPR036390">
    <property type="entry name" value="WH_DNA-bd_sf"/>
</dbReference>
<name>A0A0P4WHX5_SCYOL</name>
<dbReference type="Gene3D" id="1.10.10.580">
    <property type="entry name" value="Structural maintenance of chromosome 1. Chain E"/>
    <property type="match status" value="1"/>
</dbReference>
<dbReference type="InterPro" id="IPR006909">
    <property type="entry name" value="Rad21/Rec8_C_eu"/>
</dbReference>
<organism evidence="3">
    <name type="scientific">Scylla olivacea</name>
    <name type="common">Orange mud crab</name>
    <name type="synonym">Cancer olivacea</name>
    <dbReference type="NCBI Taxonomy" id="85551"/>
    <lineage>
        <taxon>Eukaryota</taxon>
        <taxon>Metazoa</taxon>
        <taxon>Ecdysozoa</taxon>
        <taxon>Arthropoda</taxon>
        <taxon>Crustacea</taxon>
        <taxon>Multicrustacea</taxon>
        <taxon>Malacostraca</taxon>
        <taxon>Eumalacostraca</taxon>
        <taxon>Eucarida</taxon>
        <taxon>Decapoda</taxon>
        <taxon>Pleocyemata</taxon>
        <taxon>Brachyura</taxon>
        <taxon>Eubrachyura</taxon>
        <taxon>Portunoidea</taxon>
        <taxon>Portunidae</taxon>
        <taxon>Portuninae</taxon>
        <taxon>Scylla</taxon>
    </lineage>
</organism>
<dbReference type="Pfam" id="PF04824">
    <property type="entry name" value="Rad21_Rec8"/>
    <property type="match status" value="1"/>
</dbReference>
<evidence type="ECO:0000256" key="1">
    <source>
        <dbReference type="SAM" id="MobiDB-lite"/>
    </source>
</evidence>
<protein>
    <recommendedName>
        <fullName evidence="2">Rad21/Rec8-like protein C-terminal eukaryotic domain-containing protein</fullName>
    </recommendedName>
</protein>
<feature type="domain" description="Rad21/Rec8-like protein C-terminal eukaryotic" evidence="2">
    <location>
        <begin position="90"/>
        <end position="136"/>
    </location>
</feature>
<evidence type="ECO:0000313" key="3">
    <source>
        <dbReference type="EMBL" id="JAI67237.1"/>
    </source>
</evidence>